<proteinExistence type="predicted"/>
<sequence>MRRAGNPSHFLLDGPDPDGGPGVCAPHVSIFMFAATAADLPAALRTLHEVAGAAAPVAAVGSEYAHNPHGAPELYFERSPAWFDLQRRVVAAFEPLRRGRQREFDPAGTPLAGVLGDHGATGAARRRQLLTYGYDEITDDTDDHFRPHITLAWPERAEPAVELASLPAASTARGTFDRLAVYGMSAWGTCTAPYDVVPLTGPRGRVGTGSHWLFTRSR</sequence>
<dbReference type="Proteomes" id="UP000032545">
    <property type="component" value="Unassembled WGS sequence"/>
</dbReference>
<evidence type="ECO:0008006" key="3">
    <source>
        <dbReference type="Google" id="ProtNLM"/>
    </source>
</evidence>
<dbReference type="Gene3D" id="3.90.1140.10">
    <property type="entry name" value="Cyclic phosphodiesterase"/>
    <property type="match status" value="1"/>
</dbReference>
<keyword evidence="2" id="KW-1185">Reference proteome</keyword>
<name>A0A0D8B6R7_9ACTN</name>
<dbReference type="EMBL" id="JYFN01000081">
    <property type="protein sequence ID" value="KJE19861.1"/>
    <property type="molecule type" value="Genomic_DNA"/>
</dbReference>
<accession>A0A0D8B6R7</accession>
<organism evidence="1 2">
    <name type="scientific">Frankia torreyi</name>
    <dbReference type="NCBI Taxonomy" id="1856"/>
    <lineage>
        <taxon>Bacteria</taxon>
        <taxon>Bacillati</taxon>
        <taxon>Actinomycetota</taxon>
        <taxon>Actinomycetes</taxon>
        <taxon>Frankiales</taxon>
        <taxon>Frankiaceae</taxon>
        <taxon>Frankia</taxon>
    </lineage>
</organism>
<dbReference type="PATRIC" id="fig|1502723.3.peg.6631"/>
<protein>
    <recommendedName>
        <fullName evidence="3">2'-5' RNA ligase</fullName>
    </recommendedName>
</protein>
<reference evidence="2" key="1">
    <citation type="submission" date="2015-02" db="EMBL/GenBank/DDBJ databases">
        <title>Draft Genome of Frankia sp. CpI1-S.</title>
        <authorList>
            <person name="Oshone R.T."/>
            <person name="Ngom M."/>
            <person name="Ghodhbane-Gtari F."/>
            <person name="Gtari M."/>
            <person name="Morris K."/>
            <person name="Thomas K."/>
            <person name="Sen A."/>
            <person name="Tisa L.S."/>
        </authorList>
    </citation>
    <scope>NUCLEOTIDE SEQUENCE [LARGE SCALE GENOMIC DNA]</scope>
    <source>
        <strain evidence="2">CpI1-S</strain>
    </source>
</reference>
<comment type="caution">
    <text evidence="1">The sequence shown here is derived from an EMBL/GenBank/DDBJ whole genome shotgun (WGS) entry which is preliminary data.</text>
</comment>
<gene>
    <name evidence="1" type="ORF">FF36_05848</name>
</gene>
<reference evidence="1 2" key="2">
    <citation type="journal article" date="2016" name="Genome Announc.">
        <title>Permanent Draft Genome Sequences for Two Variants of Frankia sp. Strain CpI1, the First Frankia Strain Isolated from Root Nodules of Comptonia peregrina.</title>
        <authorList>
            <person name="Oshone R."/>
            <person name="Hurst S.G.IV."/>
            <person name="Abebe-Akele F."/>
            <person name="Simpson S."/>
            <person name="Morris K."/>
            <person name="Thomas W.K."/>
            <person name="Tisa L.S."/>
        </authorList>
    </citation>
    <scope>NUCLEOTIDE SEQUENCE [LARGE SCALE GENOMIC DNA]</scope>
    <source>
        <strain evidence="2">CpI1-S</strain>
    </source>
</reference>
<evidence type="ECO:0000313" key="2">
    <source>
        <dbReference type="Proteomes" id="UP000032545"/>
    </source>
</evidence>
<evidence type="ECO:0000313" key="1">
    <source>
        <dbReference type="EMBL" id="KJE19861.1"/>
    </source>
</evidence>
<dbReference type="AlphaFoldDB" id="A0A0D8B6R7"/>